<protein>
    <submittedName>
        <fullName evidence="2">Uncharacterized protein</fullName>
    </submittedName>
</protein>
<dbReference type="EMBL" id="RKLQ01000001">
    <property type="protein sequence ID" value="MBX0302189.1"/>
    <property type="molecule type" value="Genomic_DNA"/>
</dbReference>
<feature type="region of interest" description="Disordered" evidence="1">
    <location>
        <begin position="167"/>
        <end position="186"/>
    </location>
</feature>
<sequence>MTDSPTRRRYLAAASAVLGLAAGCLERDESTAGTTTATGTATDTPSSDQSVTVTRSRTSARAPTDWERTLRVSTADGRVTETLVCGDTTRTDSATLPESELDPFRDLAGSDAVTELDSRYDCEERCPTDIPPTTLTITTPGVDRTVTVEAGAETPALLDRVMNALDDTSQHVSTDGCAPTPPTETR</sequence>
<proteinExistence type="predicted"/>
<gene>
    <name evidence="2" type="ORF">EGD98_00735</name>
</gene>
<feature type="region of interest" description="Disordered" evidence="1">
    <location>
        <begin position="25"/>
        <end position="64"/>
    </location>
</feature>
<evidence type="ECO:0000313" key="2">
    <source>
        <dbReference type="EMBL" id="MBX0302189.1"/>
    </source>
</evidence>
<organism evidence="2 3">
    <name type="scientific">Haloarcula salinisoli</name>
    <dbReference type="NCBI Taxonomy" id="2487746"/>
    <lineage>
        <taxon>Archaea</taxon>
        <taxon>Methanobacteriati</taxon>
        <taxon>Methanobacteriota</taxon>
        <taxon>Stenosarchaea group</taxon>
        <taxon>Halobacteria</taxon>
        <taxon>Halobacteriales</taxon>
        <taxon>Haloarculaceae</taxon>
        <taxon>Haloarcula</taxon>
    </lineage>
</organism>
<evidence type="ECO:0000313" key="3">
    <source>
        <dbReference type="Proteomes" id="UP000783863"/>
    </source>
</evidence>
<dbReference type="RefSeq" id="WP_220586437.1">
    <property type="nucleotide sequence ID" value="NZ_RKLQ01000001.1"/>
</dbReference>
<reference evidence="2" key="1">
    <citation type="submission" date="2021-06" db="EMBL/GenBank/DDBJ databases">
        <title>Halomicroarcula sp. F24A a new haloarchaeum isolated from saline soil.</title>
        <authorList>
            <person name="Duran-Viseras A."/>
            <person name="Sanchez-Porro C."/>
            <person name="Ventosa A."/>
        </authorList>
    </citation>
    <scope>NUCLEOTIDE SEQUENCE</scope>
    <source>
        <strain evidence="2">F24A</strain>
    </source>
</reference>
<dbReference type="AlphaFoldDB" id="A0A8J8C7K4"/>
<dbReference type="PROSITE" id="PS51257">
    <property type="entry name" value="PROKAR_LIPOPROTEIN"/>
    <property type="match status" value="1"/>
</dbReference>
<keyword evidence="3" id="KW-1185">Reference proteome</keyword>
<accession>A0A8J8C7K4</accession>
<comment type="caution">
    <text evidence="2">The sequence shown here is derived from an EMBL/GenBank/DDBJ whole genome shotgun (WGS) entry which is preliminary data.</text>
</comment>
<name>A0A8J8C7K4_9EURY</name>
<dbReference type="Proteomes" id="UP000783863">
    <property type="component" value="Unassembled WGS sequence"/>
</dbReference>
<feature type="compositionally biased region" description="Low complexity" evidence="1">
    <location>
        <begin position="31"/>
        <end position="44"/>
    </location>
</feature>
<evidence type="ECO:0000256" key="1">
    <source>
        <dbReference type="SAM" id="MobiDB-lite"/>
    </source>
</evidence>
<feature type="compositionally biased region" description="Polar residues" evidence="1">
    <location>
        <begin position="45"/>
        <end position="61"/>
    </location>
</feature>